<dbReference type="InterPro" id="IPR040442">
    <property type="entry name" value="Pyrv_kinase-like_dom_sf"/>
</dbReference>
<sequence length="266" mass="27629">MPAAHPDSAARKAFAALHRPGDPFLLPNAWDVASALALHRAGFPAVGTTSLGIAAAAGLHDGHGLTLEHTRLALARIAVAVPEVLLTGDLENGYRDDPQQVAELLDDLPVVGVNLEDSAGGSLTDAVAHAAKITAVSARHPEVFLNARVDTFWTGRPDLAETFARISRYADAGAEGIFVPGDLPLVTIAEITRFSPLPVNVLASSRWTRADAAEAGVARISTGSLPYRAALTAAVRTAEALRDGTDLPVSDPLGYAATEALLPPHG</sequence>
<dbReference type="InterPro" id="IPR015813">
    <property type="entry name" value="Pyrv/PenolPyrv_kinase-like_dom"/>
</dbReference>
<dbReference type="AlphaFoldDB" id="A0A291GLQ7"/>
<gene>
    <name evidence="1" type="ORF">CFK38_05245</name>
</gene>
<dbReference type="EMBL" id="CP023563">
    <property type="protein sequence ID" value="ATG51002.1"/>
    <property type="molecule type" value="Genomic_DNA"/>
</dbReference>
<keyword evidence="2" id="KW-1185">Reference proteome</keyword>
<dbReference type="PANTHER" id="PTHR42905:SF16">
    <property type="entry name" value="CARBOXYPHOSPHONOENOLPYRUVATE PHOSPHONOMUTASE-LIKE PROTEIN (AFU_ORTHOLOGUE AFUA_5G07230)"/>
    <property type="match status" value="1"/>
</dbReference>
<dbReference type="InterPro" id="IPR039556">
    <property type="entry name" value="ICL/PEPM"/>
</dbReference>
<dbReference type="CDD" id="cd00377">
    <property type="entry name" value="ICL_PEPM"/>
    <property type="match status" value="1"/>
</dbReference>
<reference evidence="2" key="1">
    <citation type="submission" date="2017-09" db="EMBL/GenBank/DDBJ databases">
        <title>Brachybacterium sp. VM2412.</title>
        <authorList>
            <person name="Tak E.J."/>
            <person name="Bae J.-W."/>
        </authorList>
    </citation>
    <scope>NUCLEOTIDE SEQUENCE [LARGE SCALE GENOMIC DNA]</scope>
    <source>
        <strain evidence="2">VM2412</strain>
    </source>
</reference>
<proteinExistence type="predicted"/>
<dbReference type="SUPFAM" id="SSF51621">
    <property type="entry name" value="Phosphoenolpyruvate/pyruvate domain"/>
    <property type="match status" value="1"/>
</dbReference>
<evidence type="ECO:0008006" key="3">
    <source>
        <dbReference type="Google" id="ProtNLM"/>
    </source>
</evidence>
<dbReference type="Pfam" id="PF13714">
    <property type="entry name" value="PEP_mutase"/>
    <property type="match status" value="1"/>
</dbReference>
<dbReference type="Proteomes" id="UP000218165">
    <property type="component" value="Chromosome"/>
</dbReference>
<protein>
    <recommendedName>
        <fullName evidence="3">Phosphonomutase</fullName>
    </recommendedName>
</protein>
<dbReference type="PANTHER" id="PTHR42905">
    <property type="entry name" value="PHOSPHOENOLPYRUVATE CARBOXYLASE"/>
    <property type="match status" value="1"/>
</dbReference>
<dbReference type="OrthoDB" id="9780430at2"/>
<organism evidence="1 2">
    <name type="scientific">Brachybacterium vulturis</name>
    <dbReference type="NCBI Taxonomy" id="2017484"/>
    <lineage>
        <taxon>Bacteria</taxon>
        <taxon>Bacillati</taxon>
        <taxon>Actinomycetota</taxon>
        <taxon>Actinomycetes</taxon>
        <taxon>Micrococcales</taxon>
        <taxon>Dermabacteraceae</taxon>
        <taxon>Brachybacterium</taxon>
    </lineage>
</organism>
<name>A0A291GLQ7_9MICO</name>
<dbReference type="KEGG" id="brz:CFK38_05245"/>
<dbReference type="GO" id="GO:0003824">
    <property type="term" value="F:catalytic activity"/>
    <property type="evidence" value="ECO:0007669"/>
    <property type="project" value="InterPro"/>
</dbReference>
<evidence type="ECO:0000313" key="1">
    <source>
        <dbReference type="EMBL" id="ATG51002.1"/>
    </source>
</evidence>
<evidence type="ECO:0000313" key="2">
    <source>
        <dbReference type="Proteomes" id="UP000218165"/>
    </source>
</evidence>
<accession>A0A291GLQ7</accession>
<dbReference type="RefSeq" id="WP_096802140.1">
    <property type="nucleotide sequence ID" value="NZ_CP023563.1"/>
</dbReference>
<dbReference type="Gene3D" id="3.20.20.60">
    <property type="entry name" value="Phosphoenolpyruvate-binding domains"/>
    <property type="match status" value="1"/>
</dbReference>